<evidence type="ECO:0000313" key="3">
    <source>
        <dbReference type="Proteomes" id="UP001596087"/>
    </source>
</evidence>
<keyword evidence="1" id="KW-1133">Transmembrane helix</keyword>
<keyword evidence="3" id="KW-1185">Reference proteome</keyword>
<evidence type="ECO:0008006" key="4">
    <source>
        <dbReference type="Google" id="ProtNLM"/>
    </source>
</evidence>
<dbReference type="RefSeq" id="WP_378593955.1">
    <property type="nucleotide sequence ID" value="NZ_JBHSKD010000030.1"/>
</dbReference>
<comment type="caution">
    <text evidence="2">The sequence shown here is derived from an EMBL/GenBank/DDBJ whole genome shotgun (WGS) entry which is preliminary data.</text>
</comment>
<organism evidence="2 3">
    <name type="scientific">Nocardioides taihuensis</name>
    <dbReference type="NCBI Taxonomy" id="1835606"/>
    <lineage>
        <taxon>Bacteria</taxon>
        <taxon>Bacillati</taxon>
        <taxon>Actinomycetota</taxon>
        <taxon>Actinomycetes</taxon>
        <taxon>Propionibacteriales</taxon>
        <taxon>Nocardioidaceae</taxon>
        <taxon>Nocardioides</taxon>
    </lineage>
</organism>
<name>A0ABW0BQP6_9ACTN</name>
<dbReference type="Proteomes" id="UP001596087">
    <property type="component" value="Unassembled WGS sequence"/>
</dbReference>
<keyword evidence="1" id="KW-0812">Transmembrane</keyword>
<reference evidence="3" key="1">
    <citation type="journal article" date="2019" name="Int. J. Syst. Evol. Microbiol.">
        <title>The Global Catalogue of Microorganisms (GCM) 10K type strain sequencing project: providing services to taxonomists for standard genome sequencing and annotation.</title>
        <authorList>
            <consortium name="The Broad Institute Genomics Platform"/>
            <consortium name="The Broad Institute Genome Sequencing Center for Infectious Disease"/>
            <person name="Wu L."/>
            <person name="Ma J."/>
        </authorList>
    </citation>
    <scope>NUCLEOTIDE SEQUENCE [LARGE SCALE GENOMIC DNA]</scope>
    <source>
        <strain evidence="3">DFY41</strain>
    </source>
</reference>
<accession>A0ABW0BQP6</accession>
<evidence type="ECO:0000313" key="2">
    <source>
        <dbReference type="EMBL" id="MFC5179629.1"/>
    </source>
</evidence>
<protein>
    <recommendedName>
        <fullName evidence="4">Secreted protein</fullName>
    </recommendedName>
</protein>
<sequence length="175" mass="19332">MQEQLVPVLLGGAVGVLALVTVGLAVALWRGRVHTRAELARAREEGSELRAEMAALEQRLADAAAPAAPEQRSDYVITRFGEAEDDAAEAPVVEGTIDRALFADLVLRETVVRAGGLAHGLRRALSPEVRNRIRFEVRREVKRSRKQRRSDLREARRAWEAHQRSGIRLDDGDAA</sequence>
<feature type="transmembrane region" description="Helical" evidence="1">
    <location>
        <begin position="6"/>
        <end position="29"/>
    </location>
</feature>
<proteinExistence type="predicted"/>
<evidence type="ECO:0000256" key="1">
    <source>
        <dbReference type="SAM" id="Phobius"/>
    </source>
</evidence>
<dbReference type="EMBL" id="JBHSKD010000030">
    <property type="protein sequence ID" value="MFC5179629.1"/>
    <property type="molecule type" value="Genomic_DNA"/>
</dbReference>
<keyword evidence="1" id="KW-0472">Membrane</keyword>
<gene>
    <name evidence="2" type="ORF">ACFPGP_23350</name>
</gene>